<reference evidence="2" key="1">
    <citation type="submission" date="2022-11" db="EMBL/GenBank/DDBJ databases">
        <authorList>
            <person name="Kikuchi T."/>
        </authorList>
    </citation>
    <scope>NUCLEOTIDE SEQUENCE</scope>
    <source>
        <strain evidence="2">PS1010</strain>
    </source>
</reference>
<organism evidence="2 3">
    <name type="scientific">Caenorhabditis angaria</name>
    <dbReference type="NCBI Taxonomy" id="860376"/>
    <lineage>
        <taxon>Eukaryota</taxon>
        <taxon>Metazoa</taxon>
        <taxon>Ecdysozoa</taxon>
        <taxon>Nematoda</taxon>
        <taxon>Chromadorea</taxon>
        <taxon>Rhabditida</taxon>
        <taxon>Rhabditina</taxon>
        <taxon>Rhabditomorpha</taxon>
        <taxon>Rhabditoidea</taxon>
        <taxon>Rhabditidae</taxon>
        <taxon>Peloderinae</taxon>
        <taxon>Caenorhabditis</taxon>
    </lineage>
</organism>
<evidence type="ECO:0000313" key="2">
    <source>
        <dbReference type="EMBL" id="CAI5439707.1"/>
    </source>
</evidence>
<sequence length="136" mass="16335">MRILFILQIFIFFTFAANEVDKYHEIATKLDKIYHEPKCLQELRNIFQIPYFLISHHGIKKLENKEKIEKFIKELFEDKINSKREILDVKLEKRFGGRLTYTVRETETGKNLHFLAKPDKNENGEYKLVMQKSIDL</sequence>
<keyword evidence="3" id="KW-1185">Reference proteome</keyword>
<name>A0A9P1I6P5_9PELO</name>
<evidence type="ECO:0000256" key="1">
    <source>
        <dbReference type="SAM" id="SignalP"/>
    </source>
</evidence>
<evidence type="ECO:0008006" key="4">
    <source>
        <dbReference type="Google" id="ProtNLM"/>
    </source>
</evidence>
<dbReference type="EMBL" id="CANHGI010000001">
    <property type="protein sequence ID" value="CAI5439707.1"/>
    <property type="molecule type" value="Genomic_DNA"/>
</dbReference>
<feature type="signal peptide" evidence="1">
    <location>
        <begin position="1"/>
        <end position="16"/>
    </location>
</feature>
<protein>
    <recommendedName>
        <fullName evidence="4">DUF38 domain-containing protein</fullName>
    </recommendedName>
</protein>
<dbReference type="AlphaFoldDB" id="A0A9P1I6P5"/>
<evidence type="ECO:0000313" key="3">
    <source>
        <dbReference type="Proteomes" id="UP001152747"/>
    </source>
</evidence>
<proteinExistence type="predicted"/>
<gene>
    <name evidence="2" type="ORF">CAMP_LOCUS2344</name>
</gene>
<accession>A0A9P1I6P5</accession>
<keyword evidence="1" id="KW-0732">Signal</keyword>
<feature type="chain" id="PRO_5040286687" description="DUF38 domain-containing protein" evidence="1">
    <location>
        <begin position="17"/>
        <end position="136"/>
    </location>
</feature>
<comment type="caution">
    <text evidence="2">The sequence shown here is derived from an EMBL/GenBank/DDBJ whole genome shotgun (WGS) entry which is preliminary data.</text>
</comment>
<dbReference type="Proteomes" id="UP001152747">
    <property type="component" value="Unassembled WGS sequence"/>
</dbReference>